<keyword evidence="1" id="KW-0343">GTPase activation</keyword>
<dbReference type="PANTHER" id="PTHR10063">
    <property type="entry name" value="TUBERIN"/>
    <property type="match status" value="1"/>
</dbReference>
<evidence type="ECO:0000259" key="3">
    <source>
        <dbReference type="PROSITE" id="PS50085"/>
    </source>
</evidence>
<feature type="region of interest" description="Disordered" evidence="2">
    <location>
        <begin position="1170"/>
        <end position="1273"/>
    </location>
</feature>
<dbReference type="Pfam" id="PF02145">
    <property type="entry name" value="Rap_GAP"/>
    <property type="match status" value="1"/>
</dbReference>
<feature type="compositionally biased region" description="Acidic residues" evidence="2">
    <location>
        <begin position="1189"/>
        <end position="1201"/>
    </location>
</feature>
<dbReference type="OrthoDB" id="5797019at2759"/>
<dbReference type="InterPro" id="IPR018515">
    <property type="entry name" value="Tuberin-type_domain"/>
</dbReference>
<dbReference type="PANTHER" id="PTHR10063:SF0">
    <property type="entry name" value="TUBERIN"/>
    <property type="match status" value="1"/>
</dbReference>
<dbReference type="EMBL" id="CVRI01000036">
    <property type="protein sequence ID" value="CRK93003.1"/>
    <property type="molecule type" value="Genomic_DNA"/>
</dbReference>
<dbReference type="STRING" id="568069.A0A1J1HYH3"/>
<feature type="domain" description="Rap-GAP" evidence="3">
    <location>
        <begin position="1462"/>
        <end position="1688"/>
    </location>
</feature>
<reference evidence="4 5" key="1">
    <citation type="submission" date="2015-04" db="EMBL/GenBank/DDBJ databases">
        <authorList>
            <person name="Syromyatnikov M.Y."/>
            <person name="Popov V.N."/>
        </authorList>
    </citation>
    <scope>NUCLEOTIDE SEQUENCE [LARGE SCALE GENOMIC DNA]</scope>
</reference>
<feature type="compositionally biased region" description="Basic and acidic residues" evidence="2">
    <location>
        <begin position="1249"/>
        <end position="1272"/>
    </location>
</feature>
<feature type="compositionally biased region" description="Basic and acidic residues" evidence="2">
    <location>
        <begin position="935"/>
        <end position="949"/>
    </location>
</feature>
<dbReference type="Pfam" id="PF03542">
    <property type="entry name" value="Tuberin"/>
    <property type="match status" value="1"/>
</dbReference>
<dbReference type="GO" id="GO:0051056">
    <property type="term" value="P:regulation of small GTPase mediated signal transduction"/>
    <property type="evidence" value="ECO:0007669"/>
    <property type="project" value="InterPro"/>
</dbReference>
<evidence type="ECO:0000313" key="5">
    <source>
        <dbReference type="Proteomes" id="UP000183832"/>
    </source>
</evidence>
<dbReference type="GO" id="GO:0030178">
    <property type="term" value="P:negative regulation of Wnt signaling pathway"/>
    <property type="evidence" value="ECO:0007669"/>
    <property type="project" value="TreeGrafter"/>
</dbReference>
<dbReference type="GO" id="GO:0046627">
    <property type="term" value="P:negative regulation of insulin receptor signaling pathway"/>
    <property type="evidence" value="ECO:0007669"/>
    <property type="project" value="TreeGrafter"/>
</dbReference>
<dbReference type="Gene3D" id="3.40.50.11210">
    <property type="entry name" value="Rap/Ran-GAP"/>
    <property type="match status" value="1"/>
</dbReference>
<dbReference type="PRINTS" id="PR01431">
    <property type="entry name" value="TUBERIN"/>
</dbReference>
<dbReference type="InterPro" id="IPR003913">
    <property type="entry name" value="Tuberin"/>
</dbReference>
<name>A0A1J1HYH3_9DIPT</name>
<dbReference type="InterPro" id="IPR000331">
    <property type="entry name" value="Rap/Ran_GAP_dom"/>
</dbReference>
<feature type="region of interest" description="Disordered" evidence="2">
    <location>
        <begin position="935"/>
        <end position="969"/>
    </location>
</feature>
<dbReference type="InterPro" id="IPR016024">
    <property type="entry name" value="ARM-type_fold"/>
</dbReference>
<dbReference type="PROSITE" id="PS50085">
    <property type="entry name" value="RAPGAP"/>
    <property type="match status" value="1"/>
</dbReference>
<protein>
    <submittedName>
        <fullName evidence="4">CLUMA_CG006605, isoform A</fullName>
    </submittedName>
</protein>
<accession>A0A1J1HYH3</accession>
<sequence>MNKNLDKLKQFFRSNKTNSSQEKVYILNHENENDLRRETIEKRIKLLRDLGDIVMSHRLEEYAIQKLWSLTSDLIEPQNNFEARQAALIFYTKLIQGQYRDLSMMRMHFFRLIQNHNVPIDLPYCLQMFKALTDNGRDIQNFEEEIGIFMLKWIDQIIEGHLTAPYLELVVNIIKFNTAYIDREVIVGIVHRVCNDVCIQFMNDQATFLQCLFVIETVICYTVFPNEILAPCIIVLCRAVKTQAYLETSYRIMRNLLGTQLGYASLLTMTSMLNESRYYIDSQVLRGAVFHTNMNLWGGNNSSLQNGIKYSSTVLSSYLKALQSNHTIVTLEVIISIQTLLNKCGNDLSEPSWDIVVDILERIRENMMRDQIPSDLDLRFHNIIDRIEVLIDKNLLNADVNKIYNLIEKISNRRPESSVMKLISFRVSQISPVQLGWLEKLAHLMERFYRKEINQNVRISMIEHLKEIININRICYEDEILEKIVIVTFCDISQELDMKVRVAACKLLLDICSHCDTKRCLELFDILEKVINHPFDVYNLESKITKNENDFEDAIAVVNGLINLFLEKLYQLPSNHAVRIYYILIGHLETHYIYPKVFENIVQVRYTIINWMLKIRANSCYQIGYPTPRLISDQFKFTHYISIDGDHHHHYHQYHQQSVTPSTQDIPPNDERSLDGYGLSNVTTLSFRRGWDIIVKCLNMDKDWPMVQLVLRELPKIMQNKTLIRGNDIDGLGNALVSLFKGNYTKEKFIEHFTTSNEQKDFRALMIPAVASLITYNTLSIPTKKKIVEVLKSELRIDGNLSICLQAFTILLIEKCEIFERQLGDIILTLTKVSDTVNVAIPILEFLSTLAHLPYPTNLSQKQFSYVFVTCLPYTSPARYDHYTVSLAHHIIATWFLKSRIMWRKIFADYIIEGIAKNIEKSIRDAKVQQAHAIPDQDVKELRNEDSSLRKRSSSLTEQSSRRREVNNPQVLKMKQKMQSLQQATINNFDMDAFHIELIETCIDFMARNTFSQSSALPRRLPAADFLLRGGGQTKTWVVGHNIVTITTSACMGNHDWKSCACYCSDWAEITIRKPSSMVSWIMKFENQIGTFANDFSFHDLTALFSDKEIDPGNSNGILIRKRNEESDNSLVDELPLEKSIENITVQEDIKENIIPLQFTASDSSVGSYMTQPINIPSKQETEEGNIAGDDEISYDGEECDDPKRNPVRRVNSSPEMRSNWKINLNNKSSKESKSGSSSNDTVSDDHEETTKPVELEIQQKKKSSYSKETKVSCEAIPEEVITSGQKEDGNEKSLTTRPVQLLSSISAQETPNVASVPKKQHSADDTFQLRRSESNTSQAGQVKNNEWGSVASSNLPLSPRYGKHALVTRQVSHQAQVENDEMGIRARSKTISVIGGNKEAYMKHGNNSDFSVSTSSFDQSQQSTLATSGISPSFVFVQLFSSGKINSSEIIPVTEKHMVTLNLLDFIPPYEIHKIGVLYVTQGQANNEAEILRNRSGSTRYIQFLHNLGSLIAIKDAKEEKLFVNMEAPREGNFTYVWHDDIIQMTFHVATLMPTLESDPNCHEKKKYIGNDYVTIVYNDSGEDYALNTIKGQFNYACVIVQPLELGTNLVSVRAKGDIEDFFKHLEPMIISDRGAPLLARQLALHANMASLVSTSLKNRSVSPYANNWLERLRKIKHLKSKLINETKQDNQQPTLNNTSNTLNFLKDVFTKYS</sequence>
<dbReference type="Pfam" id="PF11864">
    <property type="entry name" value="DUF3384"/>
    <property type="match status" value="1"/>
</dbReference>
<evidence type="ECO:0000256" key="1">
    <source>
        <dbReference type="ARBA" id="ARBA00022468"/>
    </source>
</evidence>
<dbReference type="GO" id="GO:0005634">
    <property type="term" value="C:nucleus"/>
    <property type="evidence" value="ECO:0007669"/>
    <property type="project" value="InterPro"/>
</dbReference>
<keyword evidence="5" id="KW-1185">Reference proteome</keyword>
<dbReference type="GO" id="GO:0032007">
    <property type="term" value="P:negative regulation of TOR signaling"/>
    <property type="evidence" value="ECO:0007669"/>
    <property type="project" value="InterPro"/>
</dbReference>
<organism evidence="4 5">
    <name type="scientific">Clunio marinus</name>
    <dbReference type="NCBI Taxonomy" id="568069"/>
    <lineage>
        <taxon>Eukaryota</taxon>
        <taxon>Metazoa</taxon>
        <taxon>Ecdysozoa</taxon>
        <taxon>Arthropoda</taxon>
        <taxon>Hexapoda</taxon>
        <taxon>Insecta</taxon>
        <taxon>Pterygota</taxon>
        <taxon>Neoptera</taxon>
        <taxon>Endopterygota</taxon>
        <taxon>Diptera</taxon>
        <taxon>Nematocera</taxon>
        <taxon>Chironomoidea</taxon>
        <taxon>Chironomidae</taxon>
        <taxon>Clunio</taxon>
    </lineage>
</organism>
<dbReference type="GO" id="GO:0005096">
    <property type="term" value="F:GTPase activator activity"/>
    <property type="evidence" value="ECO:0007669"/>
    <property type="project" value="UniProtKB-KW"/>
</dbReference>
<feature type="compositionally biased region" description="Polar residues" evidence="2">
    <location>
        <begin position="1170"/>
        <end position="1179"/>
    </location>
</feature>
<gene>
    <name evidence="4" type="primary">putative Tuberin</name>
    <name evidence="4" type="ORF">CLUMA_CG006605</name>
</gene>
<dbReference type="SUPFAM" id="SSF111347">
    <property type="entry name" value="Rap/Ran-GAP"/>
    <property type="match status" value="1"/>
</dbReference>
<dbReference type="GO" id="GO:0051726">
    <property type="term" value="P:regulation of cell cycle"/>
    <property type="evidence" value="ECO:0007669"/>
    <property type="project" value="TreeGrafter"/>
</dbReference>
<evidence type="ECO:0000313" key="4">
    <source>
        <dbReference type="EMBL" id="CRK93003.1"/>
    </source>
</evidence>
<dbReference type="InterPro" id="IPR035974">
    <property type="entry name" value="Rap/Ran-GAP_sf"/>
</dbReference>
<evidence type="ECO:0000256" key="2">
    <source>
        <dbReference type="SAM" id="MobiDB-lite"/>
    </source>
</evidence>
<dbReference type="SUPFAM" id="SSF48371">
    <property type="entry name" value="ARM repeat"/>
    <property type="match status" value="1"/>
</dbReference>
<dbReference type="InterPro" id="IPR027107">
    <property type="entry name" value="Tuberin/Ral-act_asu"/>
</dbReference>
<dbReference type="FunFam" id="3.40.50.11210:FF:000007">
    <property type="entry name" value="Tuberous sclerosis 2"/>
    <property type="match status" value="1"/>
</dbReference>
<dbReference type="Proteomes" id="UP000183832">
    <property type="component" value="Unassembled WGS sequence"/>
</dbReference>
<dbReference type="GO" id="GO:0033596">
    <property type="term" value="C:TSC1-TSC2 complex"/>
    <property type="evidence" value="ECO:0007669"/>
    <property type="project" value="InterPro"/>
</dbReference>
<dbReference type="InterPro" id="IPR024584">
    <property type="entry name" value="Tuberin_N"/>
</dbReference>
<proteinExistence type="predicted"/>
<dbReference type="GO" id="GO:0051898">
    <property type="term" value="P:negative regulation of phosphatidylinositol 3-kinase/protein kinase B signal transduction"/>
    <property type="evidence" value="ECO:0007669"/>
    <property type="project" value="TreeGrafter"/>
</dbReference>